<dbReference type="SUPFAM" id="SSF56935">
    <property type="entry name" value="Porins"/>
    <property type="match status" value="1"/>
</dbReference>
<evidence type="ECO:0000313" key="15">
    <source>
        <dbReference type="EMBL" id="CAL2104509.1"/>
    </source>
</evidence>
<keyword evidence="3 10" id="KW-1134">Transmembrane beta strand</keyword>
<evidence type="ECO:0000313" key="16">
    <source>
        <dbReference type="Proteomes" id="UP001497527"/>
    </source>
</evidence>
<dbReference type="InterPro" id="IPR036942">
    <property type="entry name" value="Beta-barrel_TonB_sf"/>
</dbReference>
<dbReference type="EMBL" id="CAXJIO010000017">
    <property type="protein sequence ID" value="CAL2104509.1"/>
    <property type="molecule type" value="Genomic_DNA"/>
</dbReference>
<evidence type="ECO:0000259" key="13">
    <source>
        <dbReference type="Pfam" id="PF00593"/>
    </source>
</evidence>
<evidence type="ECO:0000256" key="9">
    <source>
        <dbReference type="ARBA" id="ARBA00023237"/>
    </source>
</evidence>
<protein>
    <submittedName>
        <fullName evidence="15">Iron complex outermembrane recepter protein</fullName>
    </submittedName>
</protein>
<feature type="chain" id="PRO_5047475642" evidence="12">
    <location>
        <begin position="20"/>
        <end position="700"/>
    </location>
</feature>
<keyword evidence="5 12" id="KW-0732">Signal</keyword>
<keyword evidence="7 10" id="KW-0472">Membrane</keyword>
<comment type="subcellular location">
    <subcellularLocation>
        <location evidence="1 10">Cell outer membrane</location>
        <topology evidence="1 10">Multi-pass membrane protein</topology>
    </subcellularLocation>
</comment>
<keyword evidence="16" id="KW-1185">Reference proteome</keyword>
<evidence type="ECO:0000259" key="14">
    <source>
        <dbReference type="Pfam" id="PF07715"/>
    </source>
</evidence>
<feature type="domain" description="TonB-dependent receptor plug" evidence="14">
    <location>
        <begin position="49"/>
        <end position="152"/>
    </location>
</feature>
<dbReference type="PROSITE" id="PS52016">
    <property type="entry name" value="TONB_DEPENDENT_REC_3"/>
    <property type="match status" value="1"/>
</dbReference>
<evidence type="ECO:0000256" key="2">
    <source>
        <dbReference type="ARBA" id="ARBA00022448"/>
    </source>
</evidence>
<name>A0ABP1F726_9FLAO</name>
<evidence type="ECO:0000256" key="6">
    <source>
        <dbReference type="ARBA" id="ARBA00023077"/>
    </source>
</evidence>
<reference evidence="15 16" key="1">
    <citation type="submission" date="2024-05" db="EMBL/GenBank/DDBJ databases">
        <authorList>
            <person name="Duchaud E."/>
        </authorList>
    </citation>
    <scope>NUCLEOTIDE SEQUENCE [LARGE SCALE GENOMIC DNA]</scope>
    <source>
        <strain evidence="15">Ena-SAMPLE-TAB-13-05-2024-13:56:06:370-140308</strain>
    </source>
</reference>
<feature type="domain" description="TonB-dependent receptor-like beta-barrel" evidence="13">
    <location>
        <begin position="210"/>
        <end position="665"/>
    </location>
</feature>
<evidence type="ECO:0000256" key="1">
    <source>
        <dbReference type="ARBA" id="ARBA00004571"/>
    </source>
</evidence>
<keyword evidence="9 10" id="KW-0998">Cell outer membrane</keyword>
<gene>
    <name evidence="15" type="ORF">T190423A01A_80046</name>
</gene>
<dbReference type="InterPro" id="IPR000531">
    <property type="entry name" value="Beta-barrel_TonB"/>
</dbReference>
<comment type="similarity">
    <text evidence="10 11">Belongs to the TonB-dependent receptor family.</text>
</comment>
<evidence type="ECO:0000256" key="3">
    <source>
        <dbReference type="ARBA" id="ARBA00022452"/>
    </source>
</evidence>
<organism evidence="15 16">
    <name type="scientific">Tenacibaculum polynesiense</name>
    <dbReference type="NCBI Taxonomy" id="3137857"/>
    <lineage>
        <taxon>Bacteria</taxon>
        <taxon>Pseudomonadati</taxon>
        <taxon>Bacteroidota</taxon>
        <taxon>Flavobacteriia</taxon>
        <taxon>Flavobacteriales</taxon>
        <taxon>Flavobacteriaceae</taxon>
        <taxon>Tenacibaculum</taxon>
    </lineage>
</organism>
<keyword evidence="6 11" id="KW-0798">TonB box</keyword>
<dbReference type="Pfam" id="PF07715">
    <property type="entry name" value="Plug"/>
    <property type="match status" value="1"/>
</dbReference>
<dbReference type="Pfam" id="PF00593">
    <property type="entry name" value="TonB_dep_Rec_b-barrel"/>
    <property type="match status" value="1"/>
</dbReference>
<keyword evidence="4 10" id="KW-0812">Transmembrane</keyword>
<feature type="signal peptide" evidence="12">
    <location>
        <begin position="1"/>
        <end position="19"/>
    </location>
</feature>
<evidence type="ECO:0000256" key="11">
    <source>
        <dbReference type="RuleBase" id="RU003357"/>
    </source>
</evidence>
<dbReference type="InterPro" id="IPR037066">
    <property type="entry name" value="Plug_dom_sf"/>
</dbReference>
<keyword evidence="2 10" id="KW-0813">Transport</keyword>
<dbReference type="RefSeq" id="WP_348718897.1">
    <property type="nucleotide sequence ID" value="NZ_CAXJIO010000017.1"/>
</dbReference>
<proteinExistence type="inferred from homology"/>
<evidence type="ECO:0000256" key="10">
    <source>
        <dbReference type="PROSITE-ProRule" id="PRU01360"/>
    </source>
</evidence>
<dbReference type="Proteomes" id="UP001497527">
    <property type="component" value="Unassembled WGS sequence"/>
</dbReference>
<dbReference type="Gene3D" id="2.40.170.20">
    <property type="entry name" value="TonB-dependent receptor, beta-barrel domain"/>
    <property type="match status" value="1"/>
</dbReference>
<comment type="caution">
    <text evidence="15">The sequence shown here is derived from an EMBL/GenBank/DDBJ whole genome shotgun (WGS) entry which is preliminary data.</text>
</comment>
<keyword evidence="8" id="KW-0675">Receptor</keyword>
<accession>A0ABP1F726</accession>
<dbReference type="PANTHER" id="PTHR30069">
    <property type="entry name" value="TONB-DEPENDENT OUTER MEMBRANE RECEPTOR"/>
    <property type="match status" value="1"/>
</dbReference>
<evidence type="ECO:0000256" key="8">
    <source>
        <dbReference type="ARBA" id="ARBA00023170"/>
    </source>
</evidence>
<evidence type="ECO:0000256" key="12">
    <source>
        <dbReference type="SAM" id="SignalP"/>
    </source>
</evidence>
<dbReference type="InterPro" id="IPR012910">
    <property type="entry name" value="Plug_dom"/>
</dbReference>
<dbReference type="InterPro" id="IPR039426">
    <property type="entry name" value="TonB-dep_rcpt-like"/>
</dbReference>
<evidence type="ECO:0000256" key="7">
    <source>
        <dbReference type="ARBA" id="ARBA00023136"/>
    </source>
</evidence>
<dbReference type="PANTHER" id="PTHR30069:SF29">
    <property type="entry name" value="HEMOGLOBIN AND HEMOGLOBIN-HAPTOGLOBIN-BINDING PROTEIN 1-RELATED"/>
    <property type="match status" value="1"/>
</dbReference>
<dbReference type="CDD" id="cd01347">
    <property type="entry name" value="ligand_gated_channel"/>
    <property type="match status" value="1"/>
</dbReference>
<evidence type="ECO:0000256" key="5">
    <source>
        <dbReference type="ARBA" id="ARBA00022729"/>
    </source>
</evidence>
<evidence type="ECO:0000256" key="4">
    <source>
        <dbReference type="ARBA" id="ARBA00022692"/>
    </source>
</evidence>
<sequence>MFLNRVLVFSFLFASVAMFSQEEQKKDTIKVNDLDEVVVTATRTKRQLSSLPMPVTLISKKQLQQSGSVRLRDILLEQIGIVMVSDFGNSEGVHLQGVAADYTLVLIDGVPVVGRTAGNIDLRRLTVNNIKQIEIVKGPSSSLYGSEALGGVINIITENPKRNSFKGSLQLFTREGARNELDINANVVTKKEKVSVVAGVNLNSSKGFDLSPDNTSSVTAYPHQNFTGNLQVGYDFSDKFKTLVSGRFYQQEQNTPTSDNTQTDWNINTRLTHQISDVWEVEYLFYGTRFKTESLFNGDEAIFNRSLWRPEIKAKVSLGDKSTIIAGVGANFDALDRSAFDGEKRYEAQYVFGQYDFNPIKNVNVVLGARFDSHNKYQSAFSPKLSASYKVNDWITTKGSVGYGFKAPDFRQLYYNFRNTAGGYAVFGTQTIHEFFAGEVGLNHIERELKPESSIGYNFGFQLKPLSNLKLNINLFRNDIQDLIDTFDVNFYLINDVKVAELNPQTAGLGDNTRLFSYRNINEVYTQGVEVEVDYRINQNFRLLAGYQFLDTGDKEQEAKIKEGTVFFDHSNGGEGRITLSNYFGLPNRSTHSANAKLFYENFEHRFSANIRALYRSKYALSDTNNSQGIIDNFDEFVDSNVQINTAIEKELFSLLKVQFGIDNLFNERGTSNANNPAFQNNDAVLLLGRTFYGRVIINF</sequence>
<dbReference type="Gene3D" id="2.170.130.10">
    <property type="entry name" value="TonB-dependent receptor, plug domain"/>
    <property type="match status" value="1"/>
</dbReference>